<dbReference type="PANTHER" id="PTHR24123">
    <property type="entry name" value="ANKYRIN REPEAT-CONTAINING"/>
    <property type="match status" value="1"/>
</dbReference>
<sequence>MKKIGMSIIICLSSIVGAQTKQQIDTFYDAVRDNNFPLVKKMVEQEGYPIKAVIPQQILPVKAAIWKKNLPMVEYMVNKGANITADTTLVDNAIEYGSSEITRYLLKKGLYAKNALSKAVFYENLDIAKEVYLNYQPQKIDNEYMGRFLLLAVKSNDLEFIKKLPLKGKDSPMDYFDYDGYNALLYAVEKNYTELAKYLLSQGADKKSTISIETDNGIVSGKTAMQLAKANKNAELIKLLK</sequence>
<dbReference type="PANTHER" id="PTHR24123:SF33">
    <property type="entry name" value="PROTEIN HOS4"/>
    <property type="match status" value="1"/>
</dbReference>
<gene>
    <name evidence="4" type="ORF">BBI01_17695</name>
</gene>
<keyword evidence="2 3" id="KW-0040">ANK repeat</keyword>
<organism evidence="4 5">
    <name type="scientific">Chryseobacterium artocarpi</name>
    <dbReference type="NCBI Taxonomy" id="1414727"/>
    <lineage>
        <taxon>Bacteria</taxon>
        <taxon>Pseudomonadati</taxon>
        <taxon>Bacteroidota</taxon>
        <taxon>Flavobacteriia</taxon>
        <taxon>Flavobacteriales</taxon>
        <taxon>Weeksellaceae</taxon>
        <taxon>Chryseobacterium group</taxon>
        <taxon>Chryseobacterium</taxon>
    </lineage>
</organism>
<comment type="caution">
    <text evidence="4">The sequence shown here is derived from an EMBL/GenBank/DDBJ whole genome shotgun (WGS) entry which is preliminary data.</text>
</comment>
<accession>A0A1B8ZBT7</accession>
<dbReference type="Gene3D" id="1.25.40.20">
    <property type="entry name" value="Ankyrin repeat-containing domain"/>
    <property type="match status" value="2"/>
</dbReference>
<evidence type="ECO:0000256" key="2">
    <source>
        <dbReference type="ARBA" id="ARBA00023043"/>
    </source>
</evidence>
<dbReference type="Pfam" id="PF12796">
    <property type="entry name" value="Ank_2"/>
    <property type="match status" value="1"/>
</dbReference>
<dbReference type="EMBL" id="MAYH01000048">
    <property type="protein sequence ID" value="OCA69045.1"/>
    <property type="molecule type" value="Genomic_DNA"/>
</dbReference>
<dbReference type="InterPro" id="IPR002110">
    <property type="entry name" value="Ankyrin_rpt"/>
</dbReference>
<name>A0A1B8ZBT7_9FLAO</name>
<keyword evidence="5" id="KW-1185">Reference proteome</keyword>
<dbReference type="InterPro" id="IPR051165">
    <property type="entry name" value="Multifunctional_ANK_Repeat"/>
</dbReference>
<evidence type="ECO:0000313" key="5">
    <source>
        <dbReference type="Proteomes" id="UP000092651"/>
    </source>
</evidence>
<evidence type="ECO:0000256" key="1">
    <source>
        <dbReference type="ARBA" id="ARBA00022737"/>
    </source>
</evidence>
<proteinExistence type="predicted"/>
<reference evidence="4 5" key="1">
    <citation type="submission" date="2016-07" db="EMBL/GenBank/DDBJ databases">
        <authorList>
            <person name="Jeong J.-J."/>
            <person name="Kim D.W."/>
            <person name="Sang M.K."/>
            <person name="Choi I.-G."/>
            <person name="Kim K.D."/>
        </authorList>
    </citation>
    <scope>NUCLEOTIDE SEQUENCE [LARGE SCALE GENOMIC DNA]</scope>
    <source>
        <strain evidence="4 5">UTM-3</strain>
    </source>
</reference>
<dbReference type="PROSITE" id="PS50088">
    <property type="entry name" value="ANK_REPEAT"/>
    <property type="match status" value="1"/>
</dbReference>
<dbReference type="SUPFAM" id="SSF48403">
    <property type="entry name" value="Ankyrin repeat"/>
    <property type="match status" value="1"/>
</dbReference>
<feature type="repeat" description="ANK" evidence="3">
    <location>
        <begin position="179"/>
        <end position="205"/>
    </location>
</feature>
<dbReference type="AlphaFoldDB" id="A0A1B8ZBT7"/>
<keyword evidence="1" id="KW-0677">Repeat</keyword>
<dbReference type="InterPro" id="IPR036770">
    <property type="entry name" value="Ankyrin_rpt-contain_sf"/>
</dbReference>
<evidence type="ECO:0000256" key="3">
    <source>
        <dbReference type="PROSITE-ProRule" id="PRU00023"/>
    </source>
</evidence>
<dbReference type="PROSITE" id="PS50297">
    <property type="entry name" value="ANK_REP_REGION"/>
    <property type="match status" value="1"/>
</dbReference>
<dbReference type="RefSeq" id="WP_065396144.1">
    <property type="nucleotide sequence ID" value="NZ_MAYH01000048.1"/>
</dbReference>
<evidence type="ECO:0000313" key="4">
    <source>
        <dbReference type="EMBL" id="OCA69045.1"/>
    </source>
</evidence>
<dbReference type="OrthoDB" id="2575953at2"/>
<dbReference type="SMART" id="SM00248">
    <property type="entry name" value="ANK"/>
    <property type="match status" value="2"/>
</dbReference>
<dbReference type="Proteomes" id="UP000092651">
    <property type="component" value="Unassembled WGS sequence"/>
</dbReference>
<protein>
    <submittedName>
        <fullName evidence="4">Uncharacterized protein</fullName>
    </submittedName>
</protein>